<gene>
    <name evidence="3" type="ORF">KSX_56170</name>
</gene>
<dbReference type="Pfam" id="PF01471">
    <property type="entry name" value="PG_binding_1"/>
    <property type="match status" value="1"/>
</dbReference>
<protein>
    <recommendedName>
        <fullName evidence="2">Peptidoglycan binding-like domain-containing protein</fullName>
    </recommendedName>
</protein>
<dbReference type="AlphaFoldDB" id="A0A8J3IA17"/>
<reference evidence="3" key="1">
    <citation type="submission" date="2020-10" db="EMBL/GenBank/DDBJ databases">
        <title>Taxonomic study of unclassified bacteria belonging to the class Ktedonobacteria.</title>
        <authorList>
            <person name="Yabe S."/>
            <person name="Wang C.M."/>
            <person name="Zheng Y."/>
            <person name="Sakai Y."/>
            <person name="Cavaletti L."/>
            <person name="Monciardini P."/>
            <person name="Donadio S."/>
        </authorList>
    </citation>
    <scope>NUCLEOTIDE SEQUENCE</scope>
    <source>
        <strain evidence="3">SOSP1-1</strain>
    </source>
</reference>
<accession>A0A8J3IA17</accession>
<dbReference type="InterPro" id="IPR036366">
    <property type="entry name" value="PGBDSf"/>
</dbReference>
<dbReference type="SUPFAM" id="SSF47090">
    <property type="entry name" value="PGBD-like"/>
    <property type="match status" value="1"/>
</dbReference>
<feature type="chain" id="PRO_5035228980" description="Peptidoglycan binding-like domain-containing protein" evidence="1">
    <location>
        <begin position="33"/>
        <end position="138"/>
    </location>
</feature>
<dbReference type="Gene3D" id="1.10.101.10">
    <property type="entry name" value="PGBD-like superfamily/PGBD"/>
    <property type="match status" value="1"/>
</dbReference>
<evidence type="ECO:0000259" key="2">
    <source>
        <dbReference type="Pfam" id="PF01471"/>
    </source>
</evidence>
<dbReference type="InterPro" id="IPR036365">
    <property type="entry name" value="PGBD-like_sf"/>
</dbReference>
<evidence type="ECO:0000256" key="1">
    <source>
        <dbReference type="SAM" id="SignalP"/>
    </source>
</evidence>
<evidence type="ECO:0000313" key="3">
    <source>
        <dbReference type="EMBL" id="GHO47454.1"/>
    </source>
</evidence>
<dbReference type="RefSeq" id="WP_220196742.1">
    <property type="nucleotide sequence ID" value="NZ_BNJF01000003.1"/>
</dbReference>
<comment type="caution">
    <text evidence="3">The sequence shown here is derived from an EMBL/GenBank/DDBJ whole genome shotgun (WGS) entry which is preliminary data.</text>
</comment>
<dbReference type="EMBL" id="BNJF01000003">
    <property type="protein sequence ID" value="GHO47454.1"/>
    <property type="molecule type" value="Genomic_DNA"/>
</dbReference>
<evidence type="ECO:0000313" key="4">
    <source>
        <dbReference type="Proteomes" id="UP000612362"/>
    </source>
</evidence>
<keyword evidence="1" id="KW-0732">Signal</keyword>
<sequence length="138" mass="14848">MRKALKMVVCGALLLAALFSFSVFTSTPSAHASTLGMNPHATPAGFTGHKVTDTTIVPAATSSCPPTLYPGSPYHHWVENIQSDLRFYGYYGADGKPLKVDGIYGKNTEYAVRNFQFDEGITIDGIVGPHTWAADGYC</sequence>
<dbReference type="Proteomes" id="UP000612362">
    <property type="component" value="Unassembled WGS sequence"/>
</dbReference>
<feature type="signal peptide" evidence="1">
    <location>
        <begin position="1"/>
        <end position="32"/>
    </location>
</feature>
<feature type="domain" description="Peptidoglycan binding-like" evidence="2">
    <location>
        <begin position="78"/>
        <end position="134"/>
    </location>
</feature>
<dbReference type="InterPro" id="IPR002477">
    <property type="entry name" value="Peptidoglycan-bd-like"/>
</dbReference>
<name>A0A8J3IA17_9CHLR</name>
<proteinExistence type="predicted"/>
<organism evidence="3 4">
    <name type="scientific">Ktedonospora formicarum</name>
    <dbReference type="NCBI Taxonomy" id="2778364"/>
    <lineage>
        <taxon>Bacteria</taxon>
        <taxon>Bacillati</taxon>
        <taxon>Chloroflexota</taxon>
        <taxon>Ktedonobacteria</taxon>
        <taxon>Ktedonobacterales</taxon>
        <taxon>Ktedonobacteraceae</taxon>
        <taxon>Ktedonospora</taxon>
    </lineage>
</organism>
<keyword evidence="4" id="KW-1185">Reference proteome</keyword>